<comment type="similarity">
    <text evidence="1">Belongs to the bacterial ring-hydroxylating dioxygenase beta subunit family.</text>
</comment>
<dbReference type="InterPro" id="IPR000391">
    <property type="entry name" value="Rng_hydr_dOase-bsu"/>
</dbReference>
<evidence type="ECO:0000313" key="3">
    <source>
        <dbReference type="EMBL" id="ART51196.1"/>
    </source>
</evidence>
<dbReference type="SUPFAM" id="SSF54427">
    <property type="entry name" value="NTF2-like"/>
    <property type="match status" value="1"/>
</dbReference>
<accession>A0A240TR89</accession>
<dbReference type="Proteomes" id="UP000194432">
    <property type="component" value="Chromosome 1"/>
</dbReference>
<dbReference type="EMBL" id="CP021361">
    <property type="protein sequence ID" value="ART51196.1"/>
    <property type="molecule type" value="Genomic_DNA"/>
</dbReference>
<dbReference type="PANTHER" id="PTHR41534:SF2">
    <property type="entry name" value="3-PHENYLPROPIONATE_CINNAMIC ACID DIOXYGENASE SUBUNIT BETA"/>
    <property type="match status" value="1"/>
</dbReference>
<evidence type="ECO:0000256" key="2">
    <source>
        <dbReference type="ARBA" id="ARBA00023002"/>
    </source>
</evidence>
<dbReference type="GO" id="GO:0019380">
    <property type="term" value="P:3-phenylpropionate catabolic process"/>
    <property type="evidence" value="ECO:0007669"/>
    <property type="project" value="TreeGrafter"/>
</dbReference>
<accession>A0A240UBK9</accession>
<dbReference type="KEGG" id="acin:CBP34_05300"/>
<dbReference type="Pfam" id="PF00866">
    <property type="entry name" value="Ring_hydroxyl_B"/>
    <property type="match status" value="1"/>
</dbReference>
<sequence length="181" mass="21168">MARTHDRPNRPVRIPAMNATTTHSLELVHDIEHFLYQEAALADEHAYNDWLALWTPELLYWVPCNADNIDPTKKVSLIFDDRPRLEERLFRLGTKHAHSQNPRSRLSRIVGNVRLHNFDPATGGEVSSRFNLTEVRTDRITVWAGRQHHVLERHSDTWLMREKRVYLVNNDSVLGNMTFII</sequence>
<gene>
    <name evidence="3" type="ORF">CBP34_05300</name>
</gene>
<dbReference type="PANTHER" id="PTHR41534">
    <property type="entry name" value="BLR3401 PROTEIN"/>
    <property type="match status" value="1"/>
</dbReference>
<dbReference type="Gene3D" id="3.10.450.50">
    <property type="match status" value="1"/>
</dbReference>
<organism evidence="3 4">
    <name type="scientific">Acidovorax carolinensis</name>
    <dbReference type="NCBI Taxonomy" id="553814"/>
    <lineage>
        <taxon>Bacteria</taxon>
        <taxon>Pseudomonadati</taxon>
        <taxon>Pseudomonadota</taxon>
        <taxon>Betaproteobacteria</taxon>
        <taxon>Burkholderiales</taxon>
        <taxon>Comamonadaceae</taxon>
        <taxon>Acidovorax</taxon>
    </lineage>
</organism>
<keyword evidence="2" id="KW-0560">Oxidoreductase</keyword>
<dbReference type="InterPro" id="IPR032710">
    <property type="entry name" value="NTF2-like_dom_sf"/>
</dbReference>
<dbReference type="KEGG" id="acid:CBP33_05465"/>
<dbReference type="GO" id="GO:0016491">
    <property type="term" value="F:oxidoreductase activity"/>
    <property type="evidence" value="ECO:0007669"/>
    <property type="project" value="UniProtKB-KW"/>
</dbReference>
<dbReference type="AlphaFoldDB" id="A0A240TR89"/>
<protein>
    <submittedName>
        <fullName evidence="3">Uncharacterized protein</fullName>
    </submittedName>
</protein>
<reference evidence="3 4" key="1">
    <citation type="submission" date="2017-05" db="EMBL/GenBank/DDBJ databases">
        <title>Polyphasic characterization of four soil-derived phenanthrene-degrading Acidovorax strains and proposal of Acidovorax phenanthrenivorans sp. nov.</title>
        <authorList>
            <person name="Singleton D.R."/>
            <person name="Lee J."/>
            <person name="Dickey A.N."/>
            <person name="Stroud A."/>
            <person name="Scholl E.H."/>
            <person name="Wright F.A."/>
            <person name="Aitken M.D."/>
        </authorList>
    </citation>
    <scope>NUCLEOTIDE SEQUENCE [LARGE SCALE GENOMIC DNA]</scope>
    <source>
        <strain evidence="3">NA3</strain>
    </source>
</reference>
<evidence type="ECO:0000256" key="1">
    <source>
        <dbReference type="ARBA" id="ARBA00009570"/>
    </source>
</evidence>
<keyword evidence="4" id="KW-1185">Reference proteome</keyword>
<dbReference type="KEGG" id="acis:CBP35_13030"/>
<proteinExistence type="inferred from homology"/>
<accession>A0A240U029</accession>
<evidence type="ECO:0000313" key="4">
    <source>
        <dbReference type="Proteomes" id="UP000194432"/>
    </source>
</evidence>
<dbReference type="KEGG" id="acip:CBP36_05915"/>
<name>A0A240TR89_9BURK</name>
<dbReference type="CDD" id="cd00667">
    <property type="entry name" value="ring_hydroxylating_dioxygenases_beta"/>
    <property type="match status" value="1"/>
</dbReference>